<dbReference type="EMBL" id="JAACJN010000031">
    <property type="protein sequence ID" value="KAF5387566.1"/>
    <property type="molecule type" value="Genomic_DNA"/>
</dbReference>
<evidence type="ECO:0000256" key="1">
    <source>
        <dbReference type="SAM" id="MobiDB-lite"/>
    </source>
</evidence>
<reference evidence="2 3" key="1">
    <citation type="journal article" date="2020" name="ISME J.">
        <title>Uncovering the hidden diversity of litter-decomposition mechanisms in mushroom-forming fungi.</title>
        <authorList>
            <person name="Floudas D."/>
            <person name="Bentzer J."/>
            <person name="Ahren D."/>
            <person name="Johansson T."/>
            <person name="Persson P."/>
            <person name="Tunlid A."/>
        </authorList>
    </citation>
    <scope>NUCLEOTIDE SEQUENCE [LARGE SCALE GENOMIC DNA]</scope>
    <source>
        <strain evidence="2 3">CBS 406.79</strain>
    </source>
</reference>
<gene>
    <name evidence="2" type="ORF">D9757_006527</name>
</gene>
<name>A0A8H5HQT5_9AGAR</name>
<proteinExistence type="predicted"/>
<organism evidence="2 3">
    <name type="scientific">Collybiopsis confluens</name>
    <dbReference type="NCBI Taxonomy" id="2823264"/>
    <lineage>
        <taxon>Eukaryota</taxon>
        <taxon>Fungi</taxon>
        <taxon>Dikarya</taxon>
        <taxon>Basidiomycota</taxon>
        <taxon>Agaricomycotina</taxon>
        <taxon>Agaricomycetes</taxon>
        <taxon>Agaricomycetidae</taxon>
        <taxon>Agaricales</taxon>
        <taxon>Marasmiineae</taxon>
        <taxon>Omphalotaceae</taxon>
        <taxon>Collybiopsis</taxon>
    </lineage>
</organism>
<accession>A0A8H5HQT5</accession>
<feature type="region of interest" description="Disordered" evidence="1">
    <location>
        <begin position="1"/>
        <end position="23"/>
    </location>
</feature>
<evidence type="ECO:0000313" key="3">
    <source>
        <dbReference type="Proteomes" id="UP000518752"/>
    </source>
</evidence>
<feature type="compositionally biased region" description="Basic and acidic residues" evidence="1">
    <location>
        <begin position="1"/>
        <end position="13"/>
    </location>
</feature>
<protein>
    <submittedName>
        <fullName evidence="2">Uncharacterized protein</fullName>
    </submittedName>
</protein>
<dbReference type="OrthoDB" id="2660897at2759"/>
<comment type="caution">
    <text evidence="2">The sequence shown here is derived from an EMBL/GenBank/DDBJ whole genome shotgun (WGS) entry which is preliminary data.</text>
</comment>
<dbReference type="Proteomes" id="UP000518752">
    <property type="component" value="Unassembled WGS sequence"/>
</dbReference>
<dbReference type="AlphaFoldDB" id="A0A8H5HQT5"/>
<sequence>MSSTRHSESDLTHRSGKKNHTHCLSVSVPENPIKYQISLDLGPPFDVTGLIDFPLSYEKIVRIETSFPSLGFHSFFDFRESESESQSESELESDPEDDGANEDSFAQILYIPYTSPFYHPPPRPYPFACDASEIFFSCDALSDDGSFQPQPATAFHEGLARIPGLILREVEDVASARLFRR</sequence>
<keyword evidence="3" id="KW-1185">Reference proteome</keyword>
<evidence type="ECO:0000313" key="2">
    <source>
        <dbReference type="EMBL" id="KAF5387566.1"/>
    </source>
</evidence>